<dbReference type="InterPro" id="IPR056642">
    <property type="entry name" value="DUF7740"/>
</dbReference>
<name>A0A248XCU9_9CAUD</name>
<proteinExistence type="predicted"/>
<protein>
    <recommendedName>
        <fullName evidence="1">DUF7740 domain-containing protein</fullName>
    </recommendedName>
</protein>
<dbReference type="Proteomes" id="UP000223139">
    <property type="component" value="Segment"/>
</dbReference>
<sequence length="135" mass="15402">MTTSAEDRAKADWLRPYKDHLLFPATSISIEVHGPEKKACRDIAEAIDMIVTLMLCMKEHGNDKAAIQSCARALNCRVEDPYNKVFLTKVMTAFMPDAVIRTRVKELAQADWKAQRQMIRDGVWPSWMMEDTDGN</sequence>
<evidence type="ECO:0000259" key="1">
    <source>
        <dbReference type="Pfam" id="PF24886"/>
    </source>
</evidence>
<feature type="domain" description="DUF7740" evidence="1">
    <location>
        <begin position="45"/>
        <end position="107"/>
    </location>
</feature>
<reference evidence="2 3" key="1">
    <citation type="submission" date="2017-07" db="EMBL/GenBank/DDBJ databases">
        <title>Complete Genome Sequence of the Klebsiella phage YMC15/11/N53_KPN_BP.</title>
        <authorList>
            <person name="Jeon J."/>
            <person name="Yong D."/>
            <person name="Lee K."/>
        </authorList>
    </citation>
    <scope>NUCLEOTIDE SEQUENCE [LARGE SCALE GENOMIC DNA]</scope>
</reference>
<dbReference type="EMBL" id="MF476924">
    <property type="protein sequence ID" value="ASW27608.1"/>
    <property type="molecule type" value="Genomic_DNA"/>
</dbReference>
<evidence type="ECO:0000313" key="2">
    <source>
        <dbReference type="EMBL" id="ASW27608.1"/>
    </source>
</evidence>
<gene>
    <name evidence="2" type="ORF">KPNN53_067</name>
</gene>
<accession>A0A248XCU9</accession>
<evidence type="ECO:0000313" key="3">
    <source>
        <dbReference type="Proteomes" id="UP000223139"/>
    </source>
</evidence>
<organism evidence="2 3">
    <name type="scientific">Klebsiella phage YMC15/11/N53_KPN_BP</name>
    <dbReference type="NCBI Taxonomy" id="2026101"/>
    <lineage>
        <taxon>Viruses</taxon>
        <taxon>Duplodnaviria</taxon>
        <taxon>Heunggongvirae</taxon>
        <taxon>Uroviricota</taxon>
        <taxon>Caudoviricetes</taxon>
        <taxon>Casjensviridae</taxon>
        <taxon>Yonseivirus</taxon>
        <taxon>Yonseivirus N137</taxon>
    </lineage>
</organism>
<dbReference type="Pfam" id="PF24886">
    <property type="entry name" value="DUF7740"/>
    <property type="match status" value="1"/>
</dbReference>